<sequence>MACGWWPVALRDNRYGHFVHELVAPVDVTSGSHELMISEQEVPSRPKVGMLISDIAAVPVRPFA</sequence>
<proteinExistence type="predicted"/>
<dbReference type="HOGENOM" id="CLU_2859355_0_0_0"/>
<dbReference type="EMBL" id="FP565575">
    <property type="protein sequence ID" value="CBE67144.1"/>
    <property type="molecule type" value="Genomic_DNA"/>
</dbReference>
<name>D5MHL1_METO1</name>
<accession>D5MHL1</accession>
<dbReference type="KEGG" id="mox:DAMO_0016"/>
<protein>
    <submittedName>
        <fullName evidence="1">Uncharacterized protein</fullName>
    </submittedName>
</protein>
<evidence type="ECO:0000313" key="2">
    <source>
        <dbReference type="Proteomes" id="UP000006898"/>
    </source>
</evidence>
<gene>
    <name evidence="1" type="ORF">DAMO_0016</name>
</gene>
<evidence type="ECO:0000313" key="1">
    <source>
        <dbReference type="EMBL" id="CBE67144.1"/>
    </source>
</evidence>
<reference evidence="1 2" key="1">
    <citation type="journal article" date="2010" name="Nature">
        <title>Nitrite-driven anaerobic methane oxidation by oxygenic bacteria.</title>
        <authorList>
            <person name="Ettwig K.F."/>
            <person name="Butler M.K."/>
            <person name="Le Paslier D."/>
            <person name="Pelletier E."/>
            <person name="Mangenot S."/>
            <person name="Kuypers M.M.M."/>
            <person name="Schreiber F."/>
            <person name="Dutilh B.E."/>
            <person name="Zedelius J."/>
            <person name="de Beer D."/>
            <person name="Gloerich J."/>
            <person name="Wessels H.J.C.T."/>
            <person name="van Allen T."/>
            <person name="Luesken F."/>
            <person name="Wu M."/>
            <person name="van de Pas-Schoonen K.T."/>
            <person name="Op den Camp H.J.M."/>
            <person name="Janssen-Megens E.M."/>
            <person name="Francoijs K-J."/>
            <person name="Stunnenberg H."/>
            <person name="Weissenbach J."/>
            <person name="Jetten M.S.M."/>
            <person name="Strous M."/>
        </authorList>
    </citation>
    <scope>NUCLEOTIDE SEQUENCE [LARGE SCALE GENOMIC DNA]</scope>
</reference>
<dbReference type="AlphaFoldDB" id="D5MHL1"/>
<dbReference type="Proteomes" id="UP000006898">
    <property type="component" value="Chromosome"/>
</dbReference>
<organism evidence="1 2">
    <name type="scientific">Methylomirabilis oxygeniifera</name>
    <dbReference type="NCBI Taxonomy" id="671143"/>
    <lineage>
        <taxon>Bacteria</taxon>
        <taxon>Candidatus Methylomirabilota</taxon>
        <taxon>Candidatus Methylomirabilia</taxon>
        <taxon>Candidatus Methylomirabilales</taxon>
        <taxon>Candidatus Methylomirabilaceae</taxon>
        <taxon>Candidatus Methylomirabilis</taxon>
    </lineage>
</organism>